<evidence type="ECO:0000313" key="3">
    <source>
        <dbReference type="EMBL" id="RSX48944.1"/>
    </source>
</evidence>
<sequence>MAQHLQINLDPDTLAMRVAQTALRTAQSAQTRKAANIYIPDGAGTGVLIGDTADAGISRYDPATETQSPLWEGISQEELDAKANEILGAASADTAAQITIVNQTINEAQQQIESNRESLEQEAYLRAEGDKAAQEAAAAIKADTEQLKGDYADMSTDVASVKSDLVAAASRIDSVESSQEQTAKDVEKVKTDAANASSAASRAESTAQAAKDLAGDTAAKTIVGSVIEYAIGSATSAPTSGWTTANVTRPAGATVWMRTKITYGDNRVEYSAAAPVTGDQGVPGAVGAQGPQGPQGETGATGATGATGPQGPQGEAGAKGDKGDTGAQGPEGPAGPAGAPGADGANGADGVSITAVTTYYRLAAAMPSQPTAQNPGAGWTTSEPALDRASNLYVCTRVDYSNNTWSWTPVSKSGAYEMSQAAQNAADDAKEVAQKADTLSTTTANKQEALGEQFALTKATADEAAEAAASAQRLANVLASQTAELLYNGGFEAGEDGWASLPDGKSFIQQSVWSHSGSHRAALNGSLGSRGIVSTRPIAATVGQTYRFGCWYKLLTALAGGDEGGLRLQYTVDDVVSDATTWADFTDPANFVYTGDTWTHAEQTVTVTDGVKWIRATVVFPTPVDAYIDDCSVQDVTLLLDAERQAQEATALARKLEIDLANSDARLTKAEAAAVGAQTTADSKNKRFVQAERPTDDLLKPADEWWQTSPPNLETRWLGEPNNSVSALIDYSNEVEHIWTWNGTQWVPLLLAAEDLLVSGTVAASLVTADFFDGAIVKGGAFLTSNERIQLNNSGFFVEDSQGLPVVTIDAATGQAVFNSVIINGAGMSTPAISGGNIEGAEYALYRGTGDSKQIIALINEDGIVFGDHLSYAKNEAGQWVLSLAGAIQSGGDISGATITAPVLQTAREENTGLKFTSGGLVAYDTSRNVTFTLDNTGRIMMAGAFLSNGEITGATLQTYPDADKGVKIRGSELVAYDDTGREMINLDGSSGRAILTGGLRTARAGSRIVIGAMNAGDDVGLADIIFQTDYGQAWDMSGAFVRLPDQVVPGAGTRHENTQSWTLTVGDNTALNVFRRKIGLGDNTGTSGSAVYYTKTSVNATRFEISMAGNPSSGDDPAGVYVNNRRIDDLPRVVHCRVDYGNVEKQTQKNFTYVWPTPFPEGTVRVVVGCESNLAAACAHSTATSTQIDLHWWNPNSQAARCVVGMLIATGGNANL</sequence>
<organism evidence="3 4">
    <name type="scientific">Bifidobacterium castoris</name>
    <dbReference type="NCBI Taxonomy" id="2306972"/>
    <lineage>
        <taxon>Bacteria</taxon>
        <taxon>Bacillati</taxon>
        <taxon>Actinomycetota</taxon>
        <taxon>Actinomycetes</taxon>
        <taxon>Bifidobacteriales</taxon>
        <taxon>Bifidobacteriaceae</taxon>
        <taxon>Bifidobacterium</taxon>
    </lineage>
</organism>
<evidence type="ECO:0000256" key="2">
    <source>
        <dbReference type="SAM" id="MobiDB-lite"/>
    </source>
</evidence>
<keyword evidence="3" id="KW-0176">Collagen</keyword>
<dbReference type="PANTHER" id="PTHR24637">
    <property type="entry name" value="COLLAGEN"/>
    <property type="match status" value="1"/>
</dbReference>
<feature type="region of interest" description="Disordered" evidence="2">
    <location>
        <begin position="279"/>
        <end position="346"/>
    </location>
</feature>
<dbReference type="Pfam" id="PF01391">
    <property type="entry name" value="Collagen"/>
    <property type="match status" value="1"/>
</dbReference>
<reference evidence="3 4" key="1">
    <citation type="submission" date="2018-09" db="EMBL/GenBank/DDBJ databases">
        <title>Characterization of the phylogenetic diversity of five novel species belonging to the genus Bifidobacterium.</title>
        <authorList>
            <person name="Lugli G.A."/>
            <person name="Duranti S."/>
            <person name="Milani C."/>
        </authorList>
    </citation>
    <scope>NUCLEOTIDE SEQUENCE [LARGE SCALE GENOMIC DNA]</scope>
    <source>
        <strain evidence="3 4">2020B</strain>
    </source>
</reference>
<dbReference type="Gene3D" id="2.60.120.260">
    <property type="entry name" value="Galactose-binding domain-like"/>
    <property type="match status" value="1"/>
</dbReference>
<dbReference type="AlphaFoldDB" id="A0A430F7T9"/>
<dbReference type="InterPro" id="IPR008979">
    <property type="entry name" value="Galactose-bd-like_sf"/>
</dbReference>
<keyword evidence="1" id="KW-0175">Coiled coil</keyword>
<accession>A0A430F7T9</accession>
<dbReference type="Proteomes" id="UP000288052">
    <property type="component" value="Unassembled WGS sequence"/>
</dbReference>
<dbReference type="RefSeq" id="WP_277600009.1">
    <property type="nucleotide sequence ID" value="NZ_QXGI01000003.1"/>
</dbReference>
<dbReference type="InterPro" id="IPR008160">
    <property type="entry name" value="Collagen"/>
</dbReference>
<dbReference type="EMBL" id="QXGI01000003">
    <property type="protein sequence ID" value="RSX48944.1"/>
    <property type="molecule type" value="Genomic_DNA"/>
</dbReference>
<keyword evidence="4" id="KW-1185">Reference proteome</keyword>
<proteinExistence type="predicted"/>
<dbReference type="Gene3D" id="1.20.5.320">
    <property type="entry name" value="6-Phosphogluconate Dehydrogenase, domain 3"/>
    <property type="match status" value="1"/>
</dbReference>
<dbReference type="SUPFAM" id="SSF49785">
    <property type="entry name" value="Galactose-binding domain-like"/>
    <property type="match status" value="1"/>
</dbReference>
<feature type="compositionally biased region" description="Low complexity" evidence="2">
    <location>
        <begin position="280"/>
        <end position="316"/>
    </location>
</feature>
<feature type="compositionally biased region" description="Low complexity" evidence="2">
    <location>
        <begin position="325"/>
        <end position="346"/>
    </location>
</feature>
<feature type="coiled-coil region" evidence="1">
    <location>
        <begin position="639"/>
        <end position="673"/>
    </location>
</feature>
<feature type="region of interest" description="Disordered" evidence="2">
    <location>
        <begin position="171"/>
        <end position="190"/>
    </location>
</feature>
<name>A0A430F7T9_9BIFI</name>
<evidence type="ECO:0000313" key="4">
    <source>
        <dbReference type="Proteomes" id="UP000288052"/>
    </source>
</evidence>
<evidence type="ECO:0000256" key="1">
    <source>
        <dbReference type="SAM" id="Coils"/>
    </source>
</evidence>
<gene>
    <name evidence="3" type="ORF">D2E22_1082</name>
</gene>
<comment type="caution">
    <text evidence="3">The sequence shown here is derived from an EMBL/GenBank/DDBJ whole genome shotgun (WGS) entry which is preliminary data.</text>
</comment>
<protein>
    <submittedName>
        <fullName evidence="3">Collagen triple helix repeat (20 copies)</fullName>
    </submittedName>
</protein>